<evidence type="ECO:0000259" key="3">
    <source>
        <dbReference type="Pfam" id="PF00535"/>
    </source>
</evidence>
<name>A0ABY4S0K8_9BACL</name>
<dbReference type="RefSeq" id="WP_249862634.1">
    <property type="nucleotide sequence ID" value="NZ_CP027059.1"/>
</dbReference>
<dbReference type="InterPro" id="IPR028098">
    <property type="entry name" value="Glyco_trans_4-like_N"/>
</dbReference>
<dbReference type="Gene3D" id="3.40.50.2000">
    <property type="entry name" value="Glycogen Phosphorylase B"/>
    <property type="match status" value="2"/>
</dbReference>
<keyword evidence="7" id="KW-1185">Reference proteome</keyword>
<feature type="domain" description="Glycosyl transferase family 1" evidence="2">
    <location>
        <begin position="451"/>
        <end position="620"/>
    </location>
</feature>
<evidence type="ECO:0000259" key="5">
    <source>
        <dbReference type="Pfam" id="PF13439"/>
    </source>
</evidence>
<dbReference type="GO" id="GO:0016757">
    <property type="term" value="F:glycosyltransferase activity"/>
    <property type="evidence" value="ECO:0007669"/>
    <property type="project" value="UniProtKB-KW"/>
</dbReference>
<reference evidence="6" key="2">
    <citation type="journal article" date="2021" name="J Anim Sci Technol">
        <title>Complete genome sequence of Paenibacillus konkukensis sp. nov. SK3146 as a potential probiotic strain.</title>
        <authorList>
            <person name="Jung H.I."/>
            <person name="Park S."/>
            <person name="Niu K.M."/>
            <person name="Lee S.W."/>
            <person name="Kothari D."/>
            <person name="Yi K.J."/>
            <person name="Kim S.K."/>
        </authorList>
    </citation>
    <scope>NUCLEOTIDE SEQUENCE</scope>
    <source>
        <strain evidence="6">SK3146</strain>
    </source>
</reference>
<dbReference type="PANTHER" id="PTHR43685:SF2">
    <property type="entry name" value="GLYCOSYLTRANSFERASE 2-LIKE DOMAIN-CONTAINING PROTEIN"/>
    <property type="match status" value="1"/>
</dbReference>
<dbReference type="SUPFAM" id="SSF53756">
    <property type="entry name" value="UDP-Glycosyltransferase/glycogen phosphorylase"/>
    <property type="match status" value="1"/>
</dbReference>
<dbReference type="Pfam" id="PF00534">
    <property type="entry name" value="Glycos_transf_1"/>
    <property type="match status" value="1"/>
</dbReference>
<sequence>MYKEPWVSIVIPCYNYGEFIEEAIDSCLASSFQDFEIIVVNDGSTDAGTTNILSNLRKPRTRVIHQANQGPAAARNRAIREARGKYIFPLDSDDRIHPTLLEKGIWVLETRPEVGFVTTWLQTFGEYREVSELPPCNFYELLFNNMVVGNSLFRKMAWEQVGGYSESKEVQGYEDWDFWIKLFDHGWKPHQIKEPLFYYRKHGESLLSQTNKRHHQTVQAIRNNHAHLFEEKQLELLKCKYADGDPDLPLELAWPHGPDAYTLKPRDAAKRKVLIVTSWLEFGGAEKITGELVQALPDQQFEVTVVTTLDSPAPRFEYSLELIRDIFYLPNYFSKPEHIDALLLHIIQTRDIEVILINNSLVGYNMLPTVKELFPHIKALAILHSYVPELPWDFVRKSVETDSCIDQYLVSKQSLKATMETIFSVNPKKIQVFVSGVDTALFAPGNAEKIAKIKRQLQLEENMQIVSFISRLDYDKEPLKLISIVKHLMRYDPERRVCCMIVGDGVRKKELADEIRRQNLDHNVKFLGYRNDIPDMLKISDVLISTSPSEGIPITGLEAMATGVPVIAFDVPGWQELIQNGKDGILIPRSSVEEEQFALAIQHLLADPLRKTKLGIAGKQKVMRKHRLDQFRACIREAFERPPSSSAFAQVQRSPAQRSIVTIAIVAHNQAHTIKQAIDNVITQTIPNWKLFIVNDASTDHTEAIIRPYLRDSRVRLISNEERQGYGKCLDTMIAKTKTPYFLLHDAEEWLEADAVQYMLGKALMLPDHVAGFCGNVRIWIDKADHKEIIKGDRFSDPWELLLADPCIWPCFFRTSVLKRLQGRKADLETDNQYLAQLRLLIHLLESYDLHWIDNLVSNHRVRYDRTASKLRELSMANRASLKLALRDISPYGLHQ</sequence>
<proteinExistence type="predicted"/>
<evidence type="ECO:0000313" key="7">
    <source>
        <dbReference type="Proteomes" id="UP001057134"/>
    </source>
</evidence>
<feature type="domain" description="Galactosyltransferase C-terminal" evidence="4">
    <location>
        <begin position="142"/>
        <end position="188"/>
    </location>
</feature>
<dbReference type="InterPro" id="IPR001296">
    <property type="entry name" value="Glyco_trans_1"/>
</dbReference>
<dbReference type="CDD" id="cd03801">
    <property type="entry name" value="GT4_PimA-like"/>
    <property type="match status" value="1"/>
</dbReference>
<gene>
    <name evidence="6" type="primary">epsJ_4</name>
    <name evidence="6" type="ORF">SK3146_06444</name>
</gene>
<organism evidence="6 7">
    <name type="scientific">Paenibacillus konkukensis</name>
    <dbReference type="NCBI Taxonomy" id="2020716"/>
    <lineage>
        <taxon>Bacteria</taxon>
        <taxon>Bacillati</taxon>
        <taxon>Bacillota</taxon>
        <taxon>Bacilli</taxon>
        <taxon>Bacillales</taxon>
        <taxon>Paenibacillaceae</taxon>
        <taxon>Paenibacillus</taxon>
    </lineage>
</organism>
<dbReference type="InterPro" id="IPR001173">
    <property type="entry name" value="Glyco_trans_2-like"/>
</dbReference>
<dbReference type="Proteomes" id="UP001057134">
    <property type="component" value="Chromosome"/>
</dbReference>
<keyword evidence="6" id="KW-0328">Glycosyltransferase</keyword>
<evidence type="ECO:0000259" key="4">
    <source>
        <dbReference type="Pfam" id="PF02709"/>
    </source>
</evidence>
<evidence type="ECO:0000259" key="2">
    <source>
        <dbReference type="Pfam" id="PF00534"/>
    </source>
</evidence>
<evidence type="ECO:0000313" key="6">
    <source>
        <dbReference type="EMBL" id="UQZ87148.1"/>
    </source>
</evidence>
<feature type="domain" description="Glycosyltransferase 2-like" evidence="3">
    <location>
        <begin position="662"/>
        <end position="773"/>
    </location>
</feature>
<dbReference type="Pfam" id="PF02709">
    <property type="entry name" value="Glyco_transf_7C"/>
    <property type="match status" value="1"/>
</dbReference>
<feature type="domain" description="Glycosyltransferase 2-like" evidence="3">
    <location>
        <begin position="8"/>
        <end position="129"/>
    </location>
</feature>
<dbReference type="InterPro" id="IPR050834">
    <property type="entry name" value="Glycosyltransf_2"/>
</dbReference>
<dbReference type="InterPro" id="IPR027791">
    <property type="entry name" value="Galactosyl_T_C"/>
</dbReference>
<dbReference type="EC" id="2.4.-.-" evidence="6"/>
<keyword evidence="1 6" id="KW-0808">Transferase</keyword>
<feature type="domain" description="Glycosyltransferase subfamily 4-like N-terminal" evidence="5">
    <location>
        <begin position="282"/>
        <end position="440"/>
    </location>
</feature>
<evidence type="ECO:0000256" key="1">
    <source>
        <dbReference type="ARBA" id="ARBA00022679"/>
    </source>
</evidence>
<dbReference type="SUPFAM" id="SSF53448">
    <property type="entry name" value="Nucleotide-diphospho-sugar transferases"/>
    <property type="match status" value="2"/>
</dbReference>
<reference evidence="6" key="1">
    <citation type="submission" date="2018-02" db="EMBL/GenBank/DDBJ databases">
        <authorList>
            <person name="Kim S.-K."/>
            <person name="Jung H.-I."/>
            <person name="Lee S.-W."/>
        </authorList>
    </citation>
    <scope>NUCLEOTIDE SEQUENCE</scope>
    <source>
        <strain evidence="6">SK3146</strain>
    </source>
</reference>
<accession>A0ABY4S0K8</accession>
<dbReference type="CDD" id="cd00761">
    <property type="entry name" value="Glyco_tranf_GTA_type"/>
    <property type="match status" value="2"/>
</dbReference>
<dbReference type="Pfam" id="PF13439">
    <property type="entry name" value="Glyco_transf_4"/>
    <property type="match status" value="1"/>
</dbReference>
<dbReference type="Pfam" id="PF00535">
    <property type="entry name" value="Glycos_transf_2"/>
    <property type="match status" value="2"/>
</dbReference>
<dbReference type="PANTHER" id="PTHR43685">
    <property type="entry name" value="GLYCOSYLTRANSFERASE"/>
    <property type="match status" value="1"/>
</dbReference>
<dbReference type="InterPro" id="IPR029044">
    <property type="entry name" value="Nucleotide-diphossugar_trans"/>
</dbReference>
<dbReference type="Gene3D" id="3.90.550.10">
    <property type="entry name" value="Spore Coat Polysaccharide Biosynthesis Protein SpsA, Chain A"/>
    <property type="match status" value="2"/>
</dbReference>
<protein>
    <submittedName>
        <fullName evidence="6">Glycosyltransferase EpsJ</fullName>
        <ecNumber evidence="6">2.4.-.-</ecNumber>
    </submittedName>
</protein>
<dbReference type="EMBL" id="CP027059">
    <property type="protein sequence ID" value="UQZ87148.1"/>
    <property type="molecule type" value="Genomic_DNA"/>
</dbReference>